<dbReference type="EMBL" id="MSDW01000001">
    <property type="protein sequence ID" value="OKY78212.1"/>
    <property type="molecule type" value="Genomic_DNA"/>
</dbReference>
<organism evidence="1 2">
    <name type="scientific">Methanohalarchaeum thermophilum</name>
    <dbReference type="NCBI Taxonomy" id="1903181"/>
    <lineage>
        <taxon>Archaea</taxon>
        <taxon>Methanobacteriati</taxon>
        <taxon>Methanobacteriota</taxon>
        <taxon>Methanonatronarchaeia</taxon>
        <taxon>Methanonatronarchaeales</taxon>
        <taxon>Methanonatronarchaeaceae</taxon>
        <taxon>Candidatus Methanohalarchaeum</taxon>
    </lineage>
</organism>
<protein>
    <submittedName>
        <fullName evidence="1">IS605 OrfB-like transposable element containing RNAse H-like and Zn finger domain</fullName>
    </submittedName>
</protein>
<name>A0A1Q6DV76_METT1</name>
<keyword evidence="2" id="KW-1185">Reference proteome</keyword>
<reference evidence="1" key="1">
    <citation type="submission" date="2016-12" db="EMBL/GenBank/DDBJ databases">
        <title>Discovery of methanogenic haloarchaea.</title>
        <authorList>
            <person name="Sorokin D.Y."/>
            <person name="Makarova K.S."/>
            <person name="Abbas B."/>
            <person name="Ferrer M."/>
            <person name="Golyshin P.N."/>
        </authorList>
    </citation>
    <scope>NUCLEOTIDE SEQUENCE [LARGE SCALE GENOMIC DNA]</scope>
    <source>
        <strain evidence="1">HMET1</strain>
    </source>
</reference>
<sequence>MKKKKNQLRQREGAWLGIDLGLDNLATCVDHFGRSFILDGRLLIIVQQVVEQRSS</sequence>
<proteinExistence type="predicted"/>
<gene>
    <name evidence="1" type="ORF">BTN85_0698</name>
</gene>
<dbReference type="STRING" id="1903181.BTN85_0698"/>
<comment type="caution">
    <text evidence="1">The sequence shown here is derived from an EMBL/GenBank/DDBJ whole genome shotgun (WGS) entry which is preliminary data.</text>
</comment>
<evidence type="ECO:0000313" key="1">
    <source>
        <dbReference type="EMBL" id="OKY78212.1"/>
    </source>
</evidence>
<evidence type="ECO:0000313" key="2">
    <source>
        <dbReference type="Proteomes" id="UP000185744"/>
    </source>
</evidence>
<dbReference type="InParanoid" id="A0A1Q6DV76"/>
<dbReference type="AlphaFoldDB" id="A0A1Q6DV76"/>
<dbReference type="Proteomes" id="UP000185744">
    <property type="component" value="Unassembled WGS sequence"/>
</dbReference>
<accession>A0A1Q6DV76</accession>